<dbReference type="PRINTS" id="PR00344">
    <property type="entry name" value="BCTRLSENSOR"/>
</dbReference>
<evidence type="ECO:0000256" key="8">
    <source>
        <dbReference type="ARBA" id="ARBA00022989"/>
    </source>
</evidence>
<keyword evidence="8 11" id="KW-1133">Transmembrane helix</keyword>
<dbReference type="SMART" id="SM00388">
    <property type="entry name" value="HisKA"/>
    <property type="match status" value="1"/>
</dbReference>
<dbReference type="InterPro" id="IPR036890">
    <property type="entry name" value="HATPase_C_sf"/>
</dbReference>
<comment type="catalytic activity">
    <reaction evidence="1">
        <text>ATP + protein L-histidine = ADP + protein N-phospho-L-histidine.</text>
        <dbReference type="EC" id="2.7.13.3"/>
    </reaction>
</comment>
<evidence type="ECO:0000256" key="3">
    <source>
        <dbReference type="ARBA" id="ARBA00012438"/>
    </source>
</evidence>
<dbReference type="GO" id="GO:0005886">
    <property type="term" value="C:plasma membrane"/>
    <property type="evidence" value="ECO:0007669"/>
    <property type="project" value="TreeGrafter"/>
</dbReference>
<evidence type="ECO:0000256" key="10">
    <source>
        <dbReference type="ARBA" id="ARBA00023136"/>
    </source>
</evidence>
<reference evidence="15" key="1">
    <citation type="submission" date="2015-05" db="EMBL/GenBank/DDBJ databases">
        <authorList>
            <person name="Rodrigo-Torres Lidia"/>
            <person name="Arahal R.David."/>
        </authorList>
    </citation>
    <scope>NUCLEOTIDE SEQUENCE [LARGE SCALE GENOMIC DNA]</scope>
    <source>
        <strain evidence="15">CECT 7321</strain>
    </source>
</reference>
<evidence type="ECO:0000256" key="6">
    <source>
        <dbReference type="ARBA" id="ARBA00022692"/>
    </source>
</evidence>
<dbReference type="PANTHER" id="PTHR45436:SF8">
    <property type="entry name" value="HISTIDINE KINASE"/>
    <property type="match status" value="1"/>
</dbReference>
<dbReference type="InterPro" id="IPR036097">
    <property type="entry name" value="HisK_dim/P_sf"/>
</dbReference>
<dbReference type="InterPro" id="IPR050428">
    <property type="entry name" value="TCS_sensor_his_kinase"/>
</dbReference>
<dbReference type="Proteomes" id="UP000043764">
    <property type="component" value="Unassembled WGS sequence"/>
</dbReference>
<feature type="domain" description="HAMP" evidence="13">
    <location>
        <begin position="201"/>
        <end position="254"/>
    </location>
</feature>
<dbReference type="SUPFAM" id="SSF55874">
    <property type="entry name" value="ATPase domain of HSP90 chaperone/DNA topoisomerase II/histidine kinase"/>
    <property type="match status" value="1"/>
</dbReference>
<feature type="domain" description="Histidine kinase" evidence="12">
    <location>
        <begin position="262"/>
        <end position="469"/>
    </location>
</feature>
<dbReference type="RefSeq" id="WP_050673348.1">
    <property type="nucleotide sequence ID" value="NZ_CVRL01000025.1"/>
</dbReference>
<keyword evidence="6 11" id="KW-0812">Transmembrane</keyword>
<keyword evidence="9" id="KW-0902">Two-component regulatory system</keyword>
<dbReference type="Gene3D" id="3.30.565.10">
    <property type="entry name" value="Histidine kinase-like ATPase, C-terminal domain"/>
    <property type="match status" value="1"/>
</dbReference>
<dbReference type="InterPro" id="IPR003661">
    <property type="entry name" value="HisK_dim/P_dom"/>
</dbReference>
<sequence length="474" mass="51335">MSALRQAMALSLAFLVLLSIGGLVLDDIVTEEFRAETEADLREEFPQISAGFRRDGAFPREIDTAHVFSDRGIGYAVLLADGTVLGPVQPEAFDLRGFDILEGEALFEPEAYEALERIFELLEEDDSDGQPIAPQQELFDVEFEAEADLGWRIYAGPVLDGVLIVYAPGISAFGSDLTTVILFFVILLSLPAIVVGLIFGLRAQRRLNHIGAGFDRIADGDLSVRLAPARVRDDIDELTVRIDGATEKLAASIRQMSDFSANIAHDLRTPLTRLRLHLEESEQAEDPQAHSAAAIEQMDNIIAIFAAIQRIARLKGHDRRDGFRTFSLAAVAVQAHDIYEAVAQDAGQDLSLRVEEDATIQGDQSLVMQLLANLIENAIRHAGEGAVITLKVVGNVLSLSDTGPGIPEDEHDRVLDPLYRLDRSRTTAGAGLGLAMVKAIADLHEADLQLMFGPGGVGLTVQVSFPPGMAPSKS</sequence>
<feature type="transmembrane region" description="Helical" evidence="11">
    <location>
        <begin position="180"/>
        <end position="201"/>
    </location>
</feature>
<evidence type="ECO:0000259" key="13">
    <source>
        <dbReference type="PROSITE" id="PS50885"/>
    </source>
</evidence>
<dbReference type="InterPro" id="IPR004358">
    <property type="entry name" value="Sig_transdc_His_kin-like_C"/>
</dbReference>
<dbReference type="Gene3D" id="6.10.340.10">
    <property type="match status" value="1"/>
</dbReference>
<dbReference type="Gene3D" id="1.10.287.130">
    <property type="match status" value="1"/>
</dbReference>
<dbReference type="CDD" id="cd00082">
    <property type="entry name" value="HisKA"/>
    <property type="match status" value="1"/>
</dbReference>
<proteinExistence type="predicted"/>
<protein>
    <recommendedName>
        <fullName evidence="3">histidine kinase</fullName>
        <ecNumber evidence="3">2.7.13.3</ecNumber>
    </recommendedName>
</protein>
<dbReference type="Pfam" id="PF00512">
    <property type="entry name" value="HisKA"/>
    <property type="match status" value="1"/>
</dbReference>
<evidence type="ECO:0000313" key="14">
    <source>
        <dbReference type="EMBL" id="CRL11114.1"/>
    </source>
</evidence>
<dbReference type="EMBL" id="CVRL01000025">
    <property type="protein sequence ID" value="CRL11114.1"/>
    <property type="molecule type" value="Genomic_DNA"/>
</dbReference>
<evidence type="ECO:0000256" key="2">
    <source>
        <dbReference type="ARBA" id="ARBA00004370"/>
    </source>
</evidence>
<dbReference type="InterPro" id="IPR003660">
    <property type="entry name" value="HAMP_dom"/>
</dbReference>
<dbReference type="Pfam" id="PF02518">
    <property type="entry name" value="HATPase_c"/>
    <property type="match status" value="1"/>
</dbReference>
<comment type="subcellular location">
    <subcellularLocation>
        <location evidence="2">Membrane</location>
    </subcellularLocation>
</comment>
<dbReference type="STRING" id="481446.NIT7645_01062"/>
<dbReference type="SMART" id="SM00304">
    <property type="entry name" value="HAMP"/>
    <property type="match status" value="1"/>
</dbReference>
<accession>A0A0H5D241</accession>
<evidence type="ECO:0000256" key="7">
    <source>
        <dbReference type="ARBA" id="ARBA00022777"/>
    </source>
</evidence>
<evidence type="ECO:0000313" key="15">
    <source>
        <dbReference type="Proteomes" id="UP000043764"/>
    </source>
</evidence>
<dbReference type="AlphaFoldDB" id="A0A0H5D241"/>
<dbReference type="InterPro" id="IPR003594">
    <property type="entry name" value="HATPase_dom"/>
</dbReference>
<keyword evidence="4" id="KW-0597">Phosphoprotein</keyword>
<keyword evidence="10 11" id="KW-0472">Membrane</keyword>
<evidence type="ECO:0000256" key="1">
    <source>
        <dbReference type="ARBA" id="ARBA00000085"/>
    </source>
</evidence>
<evidence type="ECO:0000256" key="11">
    <source>
        <dbReference type="SAM" id="Phobius"/>
    </source>
</evidence>
<organism evidence="14 15">
    <name type="scientific">Phaeobacter italicus</name>
    <dbReference type="NCBI Taxonomy" id="481446"/>
    <lineage>
        <taxon>Bacteria</taxon>
        <taxon>Pseudomonadati</taxon>
        <taxon>Pseudomonadota</taxon>
        <taxon>Alphaproteobacteria</taxon>
        <taxon>Rhodobacterales</taxon>
        <taxon>Roseobacteraceae</taxon>
        <taxon>Phaeobacter</taxon>
    </lineage>
</organism>
<evidence type="ECO:0000256" key="5">
    <source>
        <dbReference type="ARBA" id="ARBA00022679"/>
    </source>
</evidence>
<keyword evidence="15" id="KW-1185">Reference proteome</keyword>
<dbReference type="SUPFAM" id="SSF47384">
    <property type="entry name" value="Homodimeric domain of signal transducing histidine kinase"/>
    <property type="match status" value="1"/>
</dbReference>
<keyword evidence="7 14" id="KW-0418">Kinase</keyword>
<evidence type="ECO:0000256" key="9">
    <source>
        <dbReference type="ARBA" id="ARBA00023012"/>
    </source>
</evidence>
<dbReference type="PROSITE" id="PS50885">
    <property type="entry name" value="HAMP"/>
    <property type="match status" value="1"/>
</dbReference>
<dbReference type="SMART" id="SM00387">
    <property type="entry name" value="HATPase_c"/>
    <property type="match status" value="1"/>
</dbReference>
<dbReference type="InterPro" id="IPR005467">
    <property type="entry name" value="His_kinase_dom"/>
</dbReference>
<dbReference type="GO" id="GO:0000155">
    <property type="term" value="F:phosphorelay sensor kinase activity"/>
    <property type="evidence" value="ECO:0007669"/>
    <property type="project" value="InterPro"/>
</dbReference>
<gene>
    <name evidence="14" type="primary">cusS</name>
    <name evidence="14" type="ORF">NIT7321_01963</name>
</gene>
<dbReference type="PROSITE" id="PS50109">
    <property type="entry name" value="HIS_KIN"/>
    <property type="match status" value="1"/>
</dbReference>
<keyword evidence="5 14" id="KW-0808">Transferase</keyword>
<name>A0A0H5D241_9RHOB</name>
<dbReference type="CDD" id="cd06225">
    <property type="entry name" value="HAMP"/>
    <property type="match status" value="1"/>
</dbReference>
<evidence type="ECO:0000256" key="4">
    <source>
        <dbReference type="ARBA" id="ARBA00022553"/>
    </source>
</evidence>
<dbReference type="EC" id="2.7.13.3" evidence="3"/>
<evidence type="ECO:0000259" key="12">
    <source>
        <dbReference type="PROSITE" id="PS50109"/>
    </source>
</evidence>
<dbReference type="PANTHER" id="PTHR45436">
    <property type="entry name" value="SENSOR HISTIDINE KINASE YKOH"/>
    <property type="match status" value="1"/>
</dbReference>
<dbReference type="Pfam" id="PF00672">
    <property type="entry name" value="HAMP"/>
    <property type="match status" value="1"/>
</dbReference>